<evidence type="ECO:0000256" key="4">
    <source>
        <dbReference type="ARBA" id="ARBA00022692"/>
    </source>
</evidence>
<keyword evidence="6" id="KW-0297">G-protein coupled receptor</keyword>
<dbReference type="Pfam" id="PF00001">
    <property type="entry name" value="7tm_1"/>
    <property type="match status" value="1"/>
</dbReference>
<evidence type="ECO:0000256" key="1">
    <source>
        <dbReference type="ARBA" id="ARBA00004651"/>
    </source>
</evidence>
<dbReference type="GO" id="GO:0045202">
    <property type="term" value="C:synapse"/>
    <property type="evidence" value="ECO:0007669"/>
    <property type="project" value="GOC"/>
</dbReference>
<feature type="compositionally biased region" description="Polar residues" evidence="10">
    <location>
        <begin position="148"/>
        <end position="164"/>
    </location>
</feature>
<dbReference type="PRINTS" id="PR00237">
    <property type="entry name" value="GPCRRHODOPSN"/>
</dbReference>
<dbReference type="SUPFAM" id="SSF81321">
    <property type="entry name" value="Family A G protein-coupled receptor-like"/>
    <property type="match status" value="1"/>
</dbReference>
<dbReference type="STRING" id="418985.A0A1V9X2U2"/>
<keyword evidence="8 13" id="KW-0675">Receptor</keyword>
<feature type="transmembrane region" description="Helical" evidence="11">
    <location>
        <begin position="20"/>
        <end position="52"/>
    </location>
</feature>
<evidence type="ECO:0000256" key="8">
    <source>
        <dbReference type="ARBA" id="ARBA00023170"/>
    </source>
</evidence>
<evidence type="ECO:0000313" key="14">
    <source>
        <dbReference type="Proteomes" id="UP000192247"/>
    </source>
</evidence>
<keyword evidence="4 11" id="KW-0812">Transmembrane</keyword>
<evidence type="ECO:0000256" key="2">
    <source>
        <dbReference type="ARBA" id="ARBA00010663"/>
    </source>
</evidence>
<evidence type="ECO:0000256" key="5">
    <source>
        <dbReference type="ARBA" id="ARBA00022989"/>
    </source>
</evidence>
<feature type="region of interest" description="Disordered" evidence="10">
    <location>
        <begin position="146"/>
        <end position="171"/>
    </location>
</feature>
<dbReference type="GO" id="GO:0007268">
    <property type="term" value="P:chemical synaptic transmission"/>
    <property type="evidence" value="ECO:0007669"/>
    <property type="project" value="TreeGrafter"/>
</dbReference>
<dbReference type="OrthoDB" id="6508583at2759"/>
<dbReference type="GO" id="GO:0007187">
    <property type="term" value="P:G protein-coupled receptor signaling pathway, coupled to cyclic nucleotide second messenger"/>
    <property type="evidence" value="ECO:0007669"/>
    <property type="project" value="TreeGrafter"/>
</dbReference>
<proteinExistence type="inferred from homology"/>
<dbReference type="GO" id="GO:0004993">
    <property type="term" value="F:G protein-coupled serotonin receptor activity"/>
    <property type="evidence" value="ECO:0007669"/>
    <property type="project" value="TreeGrafter"/>
</dbReference>
<evidence type="ECO:0000256" key="3">
    <source>
        <dbReference type="ARBA" id="ARBA00022475"/>
    </source>
</evidence>
<dbReference type="Proteomes" id="UP000192247">
    <property type="component" value="Unassembled WGS sequence"/>
</dbReference>
<evidence type="ECO:0000256" key="11">
    <source>
        <dbReference type="SAM" id="Phobius"/>
    </source>
</evidence>
<protein>
    <submittedName>
        <fullName evidence="13">D(2) dopamine receptor-like</fullName>
    </submittedName>
</protein>
<dbReference type="GO" id="GO:0030425">
    <property type="term" value="C:dendrite"/>
    <property type="evidence" value="ECO:0007669"/>
    <property type="project" value="TreeGrafter"/>
</dbReference>
<evidence type="ECO:0000256" key="9">
    <source>
        <dbReference type="ARBA" id="ARBA00023224"/>
    </source>
</evidence>
<dbReference type="PROSITE" id="PS50262">
    <property type="entry name" value="G_PROTEIN_RECEP_F1_2"/>
    <property type="match status" value="1"/>
</dbReference>
<organism evidence="13 14">
    <name type="scientific">Tropilaelaps mercedesae</name>
    <dbReference type="NCBI Taxonomy" id="418985"/>
    <lineage>
        <taxon>Eukaryota</taxon>
        <taxon>Metazoa</taxon>
        <taxon>Ecdysozoa</taxon>
        <taxon>Arthropoda</taxon>
        <taxon>Chelicerata</taxon>
        <taxon>Arachnida</taxon>
        <taxon>Acari</taxon>
        <taxon>Parasitiformes</taxon>
        <taxon>Mesostigmata</taxon>
        <taxon>Gamasina</taxon>
        <taxon>Dermanyssoidea</taxon>
        <taxon>Laelapidae</taxon>
        <taxon>Tropilaelaps</taxon>
    </lineage>
</organism>
<feature type="domain" description="G-protein coupled receptors family 1 profile" evidence="12">
    <location>
        <begin position="1"/>
        <end position="319"/>
    </location>
</feature>
<evidence type="ECO:0000256" key="7">
    <source>
        <dbReference type="ARBA" id="ARBA00023136"/>
    </source>
</evidence>
<keyword evidence="9" id="KW-0807">Transducer</keyword>
<evidence type="ECO:0000259" key="12">
    <source>
        <dbReference type="PROSITE" id="PS50262"/>
    </source>
</evidence>
<comment type="subcellular location">
    <subcellularLocation>
        <location evidence="1">Cell membrane</location>
        <topology evidence="1">Multi-pass membrane protein</topology>
    </subcellularLocation>
</comment>
<keyword evidence="14" id="KW-1185">Reference proteome</keyword>
<feature type="transmembrane region" description="Helical" evidence="11">
    <location>
        <begin position="72"/>
        <end position="94"/>
    </location>
</feature>
<evidence type="ECO:0000256" key="6">
    <source>
        <dbReference type="ARBA" id="ARBA00023040"/>
    </source>
</evidence>
<dbReference type="GO" id="GO:0007210">
    <property type="term" value="P:serotonin receptor signaling pathway"/>
    <property type="evidence" value="ECO:0007669"/>
    <property type="project" value="TreeGrafter"/>
</dbReference>
<feature type="region of interest" description="Disordered" evidence="10">
    <location>
        <begin position="373"/>
        <end position="395"/>
    </location>
</feature>
<name>A0A1V9X2U2_9ACAR</name>
<keyword evidence="5 11" id="KW-1133">Transmembrane helix</keyword>
<dbReference type="AlphaFoldDB" id="A0A1V9X2U2"/>
<dbReference type="InterPro" id="IPR000276">
    <property type="entry name" value="GPCR_Rhodpsn"/>
</dbReference>
<dbReference type="GO" id="GO:0030594">
    <property type="term" value="F:neurotransmitter receptor activity"/>
    <property type="evidence" value="ECO:0007669"/>
    <property type="project" value="TreeGrafter"/>
</dbReference>
<evidence type="ECO:0000313" key="13">
    <source>
        <dbReference type="EMBL" id="OQR67895.1"/>
    </source>
</evidence>
<gene>
    <name evidence="13" type="ORF">BIW11_04669</name>
</gene>
<dbReference type="PANTHER" id="PTHR24247:SF228">
    <property type="entry name" value="5-HYDROXYTRYPTAMINE (SEROTONIN) RECEPTOR 2A, ISOFORM B"/>
    <property type="match status" value="1"/>
</dbReference>
<dbReference type="GO" id="GO:0051378">
    <property type="term" value="F:serotonin binding"/>
    <property type="evidence" value="ECO:0007669"/>
    <property type="project" value="TreeGrafter"/>
</dbReference>
<dbReference type="InterPro" id="IPR017452">
    <property type="entry name" value="GPCR_Rhodpsn_7TM"/>
</dbReference>
<dbReference type="InParanoid" id="A0A1V9X2U2"/>
<sequence length="395" mass="42514">MSGGTYMTDALFAFSGYWPFSSVVCTIWVTCDVLGCSASILHLCCISVGRYIGIRNPLRTRQRTQYQSRRGVLTRVLGVWLLASVISCPIPLLAAQDVNNVRPSSEMCAINNRFFLVFGSIFAFYLPMMVMMVIYVLTVRELHRPPDLSSSSNPATATMTQPNSAPGGPVSLTASPAGSVSVTGIVGAGATSGIQAQASACSSNGNGTSAPGGPSNGPLAVGSFPFARIASAKANGSGSASSGETCPCVLAVRTARALNERRATKVLGVVFLLFFVCWSPFFVLNVLQIPLGSDYFPGYISTGFLWLGYVSSTVNPLVYTVFNRVFRSTFWQLLTCRCGKRRRRLLYSNTIRGYGYGTSRDMVSWSFRSTYRQPRAGGSQDAQTGSARLASERRP</sequence>
<keyword evidence="7 11" id="KW-0472">Membrane</keyword>
<feature type="transmembrane region" description="Helical" evidence="11">
    <location>
        <begin position="114"/>
        <end position="137"/>
    </location>
</feature>
<reference evidence="13 14" key="1">
    <citation type="journal article" date="2017" name="Gigascience">
        <title>Draft genome of the honey bee ectoparasitic mite, Tropilaelaps mercedesae, is shaped by the parasitic life history.</title>
        <authorList>
            <person name="Dong X."/>
            <person name="Armstrong S.D."/>
            <person name="Xia D."/>
            <person name="Makepeace B.L."/>
            <person name="Darby A.C."/>
            <person name="Kadowaki T."/>
        </authorList>
    </citation>
    <scope>NUCLEOTIDE SEQUENCE [LARGE SCALE GENOMIC DNA]</scope>
    <source>
        <strain evidence="13">Wuxi-XJTLU</strain>
    </source>
</reference>
<dbReference type="Gene3D" id="1.20.1070.10">
    <property type="entry name" value="Rhodopsin 7-helix transmembrane proteins"/>
    <property type="match status" value="1"/>
</dbReference>
<comment type="caution">
    <text evidence="13">The sequence shown here is derived from an EMBL/GenBank/DDBJ whole genome shotgun (WGS) entry which is preliminary data.</text>
</comment>
<feature type="transmembrane region" description="Helical" evidence="11">
    <location>
        <begin position="299"/>
        <end position="322"/>
    </location>
</feature>
<dbReference type="EMBL" id="MNPL01026928">
    <property type="protein sequence ID" value="OQR67895.1"/>
    <property type="molecule type" value="Genomic_DNA"/>
</dbReference>
<feature type="transmembrane region" description="Helical" evidence="11">
    <location>
        <begin position="266"/>
        <end position="287"/>
    </location>
</feature>
<dbReference type="GO" id="GO:0005886">
    <property type="term" value="C:plasma membrane"/>
    <property type="evidence" value="ECO:0007669"/>
    <property type="project" value="UniProtKB-SubCell"/>
</dbReference>
<evidence type="ECO:0000256" key="10">
    <source>
        <dbReference type="SAM" id="MobiDB-lite"/>
    </source>
</evidence>
<dbReference type="PANTHER" id="PTHR24247">
    <property type="entry name" value="5-HYDROXYTRYPTAMINE RECEPTOR"/>
    <property type="match status" value="1"/>
</dbReference>
<keyword evidence="3" id="KW-1003">Cell membrane</keyword>
<comment type="similarity">
    <text evidence="2">Belongs to the G-protein coupled receptor 1 family.</text>
</comment>
<accession>A0A1V9X2U2</accession>